<accession>A0A0H2RHL5</accession>
<proteinExistence type="predicted"/>
<reference evidence="1 2" key="1">
    <citation type="submission" date="2015-04" db="EMBL/GenBank/DDBJ databases">
        <title>Complete genome sequence of Schizopora paradoxa KUC8140, a cosmopolitan wood degrader in East Asia.</title>
        <authorList>
            <consortium name="DOE Joint Genome Institute"/>
            <person name="Min B."/>
            <person name="Park H."/>
            <person name="Jang Y."/>
            <person name="Kim J.-J."/>
            <person name="Kim K.H."/>
            <person name="Pangilinan J."/>
            <person name="Lipzen A."/>
            <person name="Riley R."/>
            <person name="Grigoriev I.V."/>
            <person name="Spatafora J.W."/>
            <person name="Choi I.-G."/>
        </authorList>
    </citation>
    <scope>NUCLEOTIDE SEQUENCE [LARGE SCALE GENOMIC DNA]</scope>
    <source>
        <strain evidence="1 2">KUC8140</strain>
    </source>
</reference>
<sequence>MRQSASSKFLLRQSAFTRMSITPFQAVLLQTRVLSSSHSFILRAASACRLFHFTISRKREYPFFPPFLVSPATQFNSIPRR</sequence>
<dbReference type="InParanoid" id="A0A0H2RHL5"/>
<keyword evidence="2" id="KW-1185">Reference proteome</keyword>
<gene>
    <name evidence="1" type="ORF">SCHPADRAFT_906379</name>
</gene>
<name>A0A0H2RHL5_9AGAM</name>
<protein>
    <submittedName>
        <fullName evidence="1">Uncharacterized protein</fullName>
    </submittedName>
</protein>
<dbReference type="AlphaFoldDB" id="A0A0H2RHL5"/>
<evidence type="ECO:0000313" key="2">
    <source>
        <dbReference type="Proteomes" id="UP000053477"/>
    </source>
</evidence>
<dbReference type="EMBL" id="KQ086010">
    <property type="protein sequence ID" value="KLO11067.1"/>
    <property type="molecule type" value="Genomic_DNA"/>
</dbReference>
<evidence type="ECO:0000313" key="1">
    <source>
        <dbReference type="EMBL" id="KLO11067.1"/>
    </source>
</evidence>
<organism evidence="1 2">
    <name type="scientific">Schizopora paradoxa</name>
    <dbReference type="NCBI Taxonomy" id="27342"/>
    <lineage>
        <taxon>Eukaryota</taxon>
        <taxon>Fungi</taxon>
        <taxon>Dikarya</taxon>
        <taxon>Basidiomycota</taxon>
        <taxon>Agaricomycotina</taxon>
        <taxon>Agaricomycetes</taxon>
        <taxon>Hymenochaetales</taxon>
        <taxon>Schizoporaceae</taxon>
        <taxon>Schizopora</taxon>
    </lineage>
</organism>
<dbReference type="Proteomes" id="UP000053477">
    <property type="component" value="Unassembled WGS sequence"/>
</dbReference>